<evidence type="ECO:0000313" key="15">
    <source>
        <dbReference type="Proteomes" id="UP001152797"/>
    </source>
</evidence>
<evidence type="ECO:0000256" key="2">
    <source>
        <dbReference type="ARBA" id="ARBA00009557"/>
    </source>
</evidence>
<feature type="domain" description="ADF-H" evidence="11">
    <location>
        <begin position="390"/>
        <end position="531"/>
    </location>
</feature>
<evidence type="ECO:0000313" key="12">
    <source>
        <dbReference type="EMBL" id="CAI4013172.1"/>
    </source>
</evidence>
<dbReference type="PANTHER" id="PTHR13759:SF1">
    <property type="entry name" value="TWINFILIN"/>
    <property type="match status" value="1"/>
</dbReference>
<comment type="subcellular location">
    <subcellularLocation>
        <location evidence="1">Cytoplasm</location>
        <location evidence="1">Cytoskeleton</location>
    </subcellularLocation>
</comment>
<evidence type="ECO:0000256" key="6">
    <source>
        <dbReference type="ARBA" id="ARBA00023212"/>
    </source>
</evidence>
<evidence type="ECO:0000256" key="7">
    <source>
        <dbReference type="ARBA" id="ARBA00038532"/>
    </source>
</evidence>
<evidence type="ECO:0000256" key="5">
    <source>
        <dbReference type="ARBA" id="ARBA00023203"/>
    </source>
</evidence>
<accession>A0A9P1DPJ8</accession>
<protein>
    <submittedName>
        <fullName evidence="14">Twinfilin-2-B</fullName>
    </submittedName>
</protein>
<dbReference type="OrthoDB" id="436285at2759"/>
<feature type="domain" description="ADF-H" evidence="11">
    <location>
        <begin position="572"/>
        <end position="700"/>
    </location>
</feature>
<feature type="transmembrane region" description="Helical" evidence="9">
    <location>
        <begin position="49"/>
        <end position="71"/>
    </location>
</feature>
<dbReference type="InterPro" id="IPR003128">
    <property type="entry name" value="Villin_headpiece"/>
</dbReference>
<feature type="transmembrane region" description="Helical" evidence="9">
    <location>
        <begin position="17"/>
        <end position="37"/>
    </location>
</feature>
<keyword evidence="9" id="KW-0472">Membrane</keyword>
<dbReference type="Gene3D" id="3.40.20.10">
    <property type="entry name" value="Severin"/>
    <property type="match status" value="2"/>
</dbReference>
<feature type="compositionally biased region" description="Low complexity" evidence="8">
    <location>
        <begin position="727"/>
        <end position="737"/>
    </location>
</feature>
<dbReference type="GO" id="GO:0003785">
    <property type="term" value="F:actin monomer binding"/>
    <property type="evidence" value="ECO:0007669"/>
    <property type="project" value="TreeGrafter"/>
</dbReference>
<dbReference type="Pfam" id="PF02209">
    <property type="entry name" value="VHP"/>
    <property type="match status" value="1"/>
</dbReference>
<evidence type="ECO:0000256" key="9">
    <source>
        <dbReference type="SAM" id="Phobius"/>
    </source>
</evidence>
<feature type="compositionally biased region" description="Pro residues" evidence="8">
    <location>
        <begin position="715"/>
        <end position="726"/>
    </location>
</feature>
<proteinExistence type="inferred from homology"/>
<evidence type="ECO:0000256" key="3">
    <source>
        <dbReference type="ARBA" id="ARBA00022490"/>
    </source>
</evidence>
<dbReference type="InterPro" id="IPR029006">
    <property type="entry name" value="ADF-H/Gelsolin-like_dom_sf"/>
</dbReference>
<dbReference type="SMART" id="SM00102">
    <property type="entry name" value="ADF"/>
    <property type="match status" value="2"/>
</dbReference>
<evidence type="ECO:0000259" key="10">
    <source>
        <dbReference type="PROSITE" id="PS51089"/>
    </source>
</evidence>
<dbReference type="InterPro" id="IPR028458">
    <property type="entry name" value="Twinfilin"/>
</dbReference>
<keyword evidence="6" id="KW-0206">Cytoskeleton</keyword>
<dbReference type="GO" id="GO:0005737">
    <property type="term" value="C:cytoplasm"/>
    <property type="evidence" value="ECO:0007669"/>
    <property type="project" value="TreeGrafter"/>
</dbReference>
<name>A0A9P1DPJ8_9DINO</name>
<dbReference type="InterPro" id="IPR036886">
    <property type="entry name" value="Villin_headpiece_dom_sf"/>
</dbReference>
<dbReference type="PANTHER" id="PTHR13759">
    <property type="entry name" value="TWINFILIN"/>
    <property type="match status" value="1"/>
</dbReference>
<dbReference type="SMART" id="SM00153">
    <property type="entry name" value="VHP"/>
    <property type="match status" value="1"/>
</dbReference>
<dbReference type="EMBL" id="CAMXCT030005746">
    <property type="protein sequence ID" value="CAL4800484.1"/>
    <property type="molecule type" value="Genomic_DNA"/>
</dbReference>
<dbReference type="GO" id="GO:0051015">
    <property type="term" value="F:actin filament binding"/>
    <property type="evidence" value="ECO:0007669"/>
    <property type="project" value="TreeGrafter"/>
</dbReference>
<keyword evidence="4" id="KW-0677">Repeat</keyword>
<gene>
    <name evidence="12" type="ORF">C1SCF055_LOCUS38168</name>
</gene>
<dbReference type="AlphaFoldDB" id="A0A9P1DPJ8"/>
<dbReference type="Pfam" id="PF00241">
    <property type="entry name" value="Cofilin_ADF"/>
    <property type="match status" value="2"/>
</dbReference>
<evidence type="ECO:0000313" key="14">
    <source>
        <dbReference type="EMBL" id="CAL4800484.1"/>
    </source>
</evidence>
<evidence type="ECO:0000256" key="4">
    <source>
        <dbReference type="ARBA" id="ARBA00022737"/>
    </source>
</evidence>
<dbReference type="GO" id="GO:0051016">
    <property type="term" value="P:barbed-end actin filament capping"/>
    <property type="evidence" value="ECO:0007669"/>
    <property type="project" value="TreeGrafter"/>
</dbReference>
<feature type="region of interest" description="Disordered" evidence="8">
    <location>
        <begin position="707"/>
        <end position="767"/>
    </location>
</feature>
<dbReference type="EMBL" id="CAMXCT020005746">
    <property type="protein sequence ID" value="CAL1166547.1"/>
    <property type="molecule type" value="Genomic_DNA"/>
</dbReference>
<evidence type="ECO:0000313" key="13">
    <source>
        <dbReference type="EMBL" id="CAL1166547.1"/>
    </source>
</evidence>
<dbReference type="Gene3D" id="1.10.950.10">
    <property type="entry name" value="Villin headpiece domain"/>
    <property type="match status" value="1"/>
</dbReference>
<evidence type="ECO:0000256" key="8">
    <source>
        <dbReference type="SAM" id="MobiDB-lite"/>
    </source>
</evidence>
<feature type="transmembrane region" description="Helical" evidence="9">
    <location>
        <begin position="163"/>
        <end position="180"/>
    </location>
</feature>
<reference evidence="13" key="2">
    <citation type="submission" date="2024-04" db="EMBL/GenBank/DDBJ databases">
        <authorList>
            <person name="Chen Y."/>
            <person name="Shah S."/>
            <person name="Dougan E. K."/>
            <person name="Thang M."/>
            <person name="Chan C."/>
        </authorList>
    </citation>
    <scope>NUCLEOTIDE SEQUENCE [LARGE SCALE GENOMIC DNA]</scope>
</reference>
<feature type="transmembrane region" description="Helical" evidence="9">
    <location>
        <begin position="195"/>
        <end position="216"/>
    </location>
</feature>
<organism evidence="12">
    <name type="scientific">Cladocopium goreaui</name>
    <dbReference type="NCBI Taxonomy" id="2562237"/>
    <lineage>
        <taxon>Eukaryota</taxon>
        <taxon>Sar</taxon>
        <taxon>Alveolata</taxon>
        <taxon>Dinophyceae</taxon>
        <taxon>Suessiales</taxon>
        <taxon>Symbiodiniaceae</taxon>
        <taxon>Cladocopium</taxon>
    </lineage>
</organism>
<comment type="similarity">
    <text evidence="2">Belongs to the actin-binding proteins ADF family. Twinfilin subfamily.</text>
</comment>
<dbReference type="GO" id="GO:0030042">
    <property type="term" value="P:actin filament depolymerization"/>
    <property type="evidence" value="ECO:0007669"/>
    <property type="project" value="TreeGrafter"/>
</dbReference>
<dbReference type="SUPFAM" id="SSF47050">
    <property type="entry name" value="VHP, Villin headpiece domain"/>
    <property type="match status" value="1"/>
</dbReference>
<feature type="transmembrane region" description="Helical" evidence="9">
    <location>
        <begin position="131"/>
        <end position="151"/>
    </location>
</feature>
<dbReference type="EMBL" id="CAMXCT010005746">
    <property type="protein sequence ID" value="CAI4013172.1"/>
    <property type="molecule type" value="Genomic_DNA"/>
</dbReference>
<comment type="caution">
    <text evidence="12">The sequence shown here is derived from an EMBL/GenBank/DDBJ whole genome shotgun (WGS) entry which is preliminary data.</text>
</comment>
<keyword evidence="5" id="KW-0009">Actin-binding</keyword>
<dbReference type="InterPro" id="IPR002108">
    <property type="entry name" value="ADF-H"/>
</dbReference>
<dbReference type="SUPFAM" id="SSF55753">
    <property type="entry name" value="Actin depolymerizing proteins"/>
    <property type="match status" value="2"/>
</dbReference>
<feature type="domain" description="HP" evidence="10">
    <location>
        <begin position="788"/>
        <end position="853"/>
    </location>
</feature>
<dbReference type="PROSITE" id="PS51089">
    <property type="entry name" value="HP"/>
    <property type="match status" value="1"/>
</dbReference>
<evidence type="ECO:0000259" key="11">
    <source>
        <dbReference type="PROSITE" id="PS51263"/>
    </source>
</evidence>
<dbReference type="Proteomes" id="UP001152797">
    <property type="component" value="Unassembled WGS sequence"/>
</dbReference>
<dbReference type="GO" id="GO:0005884">
    <property type="term" value="C:actin filament"/>
    <property type="evidence" value="ECO:0007669"/>
    <property type="project" value="TreeGrafter"/>
</dbReference>
<keyword evidence="3" id="KW-0963">Cytoplasm</keyword>
<keyword evidence="15" id="KW-1185">Reference proteome</keyword>
<keyword evidence="9" id="KW-1133">Transmembrane helix</keyword>
<sequence length="853" mass="94121">MEYCKRHFEASTISEPLPFASLVAVYLGLVVAAVLLVRGQYIKMQKLLLGMVAAMNLRYLVFGMSVGIAWITNLADMVNYLFISDQTNCEQVPTLSRMPEKSLLQMYTYHPGWAADFYRHFTESEVSKLCLHVHIIFQTVGFVLSFFHIFLTRGKLQRRLGQVSALCGTVGLTMAVLVGSEDGKSEAYGGMWSVYGWYWMAGSNFFLLSKGVLAVMRKDIKSHKRWMTRYYVSMWCDFLVFRLMLVVLTPCFTQCKSCALLICIWLSPAIGLLLGQLVLNCGFVEAERGPWRLECWIPQAEVSCGDNLQQTGEPEPSLPSMGAVGLAIGSTWQPDPYIAVMAVVEFDGALELRDWIPAADRVPEDCLKNPFPLPVDLTRNFSDQDGLMLGGANANLSVDAKLREILGPDAMTPPRAVKVDVDPAGETLVLGGEVKSEPMEPSAVFEAVSELLEDSVPCLVLLSLHGVCETTKEQDYAMIAWTPDVSPVKLRMLCASSRRTLREEFTHLHFKEYNTTERREVTWAQYQESTRARTEQDRFAAMTQDEIDQLEVRKQVAKEQAMAPKKLAGLAGMQVKVNETFESSMKRFLDSEIPLAVVAKLDQEELFAEILELGASLGPSVLKGKLPTEPCFVIMAAKGDQLLFITWLPEGAAVRQKMKTSTFKASVLDQVKGFSDKDLVMAEVSEDDDLEDSLADSQKVPEAACPVAPEAAASAPPPGPKGPKPPAGAVALPGLSPTKPGTAPAPAQGYSESPVAPSRGEESAKTPLFEEQETAGKMAFATSPQASAEISETLSLAELQDASVWKGRNVIATERERYLPEDVFQSLFGKGKEEFAKLPKWKRDNEKKKHGLF</sequence>
<evidence type="ECO:0000256" key="1">
    <source>
        <dbReference type="ARBA" id="ARBA00004245"/>
    </source>
</evidence>
<comment type="subunit">
    <text evidence="7">Interacts with G-actin; ADP-actin form.</text>
</comment>
<keyword evidence="9" id="KW-0812">Transmembrane</keyword>
<reference evidence="12" key="1">
    <citation type="submission" date="2022-10" db="EMBL/GenBank/DDBJ databases">
        <authorList>
            <person name="Chen Y."/>
            <person name="Dougan E. K."/>
            <person name="Chan C."/>
            <person name="Rhodes N."/>
            <person name="Thang M."/>
        </authorList>
    </citation>
    <scope>NUCLEOTIDE SEQUENCE</scope>
</reference>
<dbReference type="PROSITE" id="PS51263">
    <property type="entry name" value="ADF_H"/>
    <property type="match status" value="2"/>
</dbReference>